<dbReference type="Proteomes" id="UP000041254">
    <property type="component" value="Unassembled WGS sequence"/>
</dbReference>
<keyword evidence="6 11" id="KW-0812">Transmembrane</keyword>
<gene>
    <name evidence="12" type="ORF">Vbra_9303</name>
</gene>
<feature type="region of interest" description="Disordered" evidence="10">
    <location>
        <begin position="105"/>
        <end position="140"/>
    </location>
</feature>
<evidence type="ECO:0000256" key="11">
    <source>
        <dbReference type="SAM" id="Phobius"/>
    </source>
</evidence>
<dbReference type="EMBL" id="CDMY01000459">
    <property type="protein sequence ID" value="CEM14832.1"/>
    <property type="molecule type" value="Genomic_DNA"/>
</dbReference>
<keyword evidence="8 11" id="KW-1133">Transmembrane helix</keyword>
<evidence type="ECO:0000256" key="1">
    <source>
        <dbReference type="ARBA" id="ARBA00004141"/>
    </source>
</evidence>
<evidence type="ECO:0000256" key="8">
    <source>
        <dbReference type="ARBA" id="ARBA00022989"/>
    </source>
</evidence>
<dbReference type="STRING" id="1169540.A0A0G4FM09"/>
<keyword evidence="7" id="KW-0809">Transit peptide</keyword>
<dbReference type="PANTHER" id="PTHR31620:SF15">
    <property type="entry name" value="PROTEIN RETICULATA-RELATED 2, CHLOROPLASTIC-RELATED"/>
    <property type="match status" value="1"/>
</dbReference>
<evidence type="ECO:0000256" key="4">
    <source>
        <dbReference type="ARBA" id="ARBA00022528"/>
    </source>
</evidence>
<dbReference type="Pfam" id="PF11891">
    <property type="entry name" value="RETICULATA-like"/>
    <property type="match status" value="2"/>
</dbReference>
<evidence type="ECO:0000256" key="10">
    <source>
        <dbReference type="SAM" id="MobiDB-lite"/>
    </source>
</evidence>
<reference evidence="12 13" key="1">
    <citation type="submission" date="2014-11" db="EMBL/GenBank/DDBJ databases">
        <authorList>
            <person name="Zhu J."/>
            <person name="Qi W."/>
            <person name="Song R."/>
        </authorList>
    </citation>
    <scope>NUCLEOTIDE SEQUENCE [LARGE SCALE GENOMIC DNA]</scope>
</reference>
<dbReference type="InterPro" id="IPR021825">
    <property type="entry name" value="RETICULATA-related"/>
</dbReference>
<accession>A0A0G4FM09</accession>
<name>A0A0G4FM09_VITBC</name>
<evidence type="ECO:0000256" key="2">
    <source>
        <dbReference type="ARBA" id="ARBA00004229"/>
    </source>
</evidence>
<keyword evidence="9 11" id="KW-0472">Membrane</keyword>
<dbReference type="GO" id="GO:0009507">
    <property type="term" value="C:chloroplast"/>
    <property type="evidence" value="ECO:0007669"/>
    <property type="project" value="UniProtKB-SubCell"/>
</dbReference>
<keyword evidence="13" id="KW-1185">Reference proteome</keyword>
<evidence type="ECO:0000256" key="6">
    <source>
        <dbReference type="ARBA" id="ARBA00022692"/>
    </source>
</evidence>
<keyword evidence="5" id="KW-0934">Plastid</keyword>
<comment type="similarity">
    <text evidence="3">Belongs to the RETICULATA family.</text>
</comment>
<evidence type="ECO:0000313" key="12">
    <source>
        <dbReference type="EMBL" id="CEM14832.1"/>
    </source>
</evidence>
<feature type="transmembrane region" description="Helical" evidence="11">
    <location>
        <begin position="20"/>
        <end position="39"/>
    </location>
</feature>
<dbReference type="VEuPathDB" id="CryptoDB:Vbra_9303"/>
<evidence type="ECO:0000256" key="9">
    <source>
        <dbReference type="ARBA" id="ARBA00023136"/>
    </source>
</evidence>
<keyword evidence="4" id="KW-0150">Chloroplast</keyword>
<dbReference type="InParanoid" id="A0A0G4FM09"/>
<dbReference type="GO" id="GO:0016020">
    <property type="term" value="C:membrane"/>
    <property type="evidence" value="ECO:0007669"/>
    <property type="project" value="UniProtKB-SubCell"/>
</dbReference>
<evidence type="ECO:0000256" key="3">
    <source>
        <dbReference type="ARBA" id="ARBA00010793"/>
    </source>
</evidence>
<evidence type="ECO:0000256" key="7">
    <source>
        <dbReference type="ARBA" id="ARBA00022946"/>
    </source>
</evidence>
<evidence type="ECO:0000256" key="5">
    <source>
        <dbReference type="ARBA" id="ARBA00022640"/>
    </source>
</evidence>
<dbReference type="AlphaFoldDB" id="A0A0G4FM09"/>
<dbReference type="PANTHER" id="PTHR31620">
    <property type="entry name" value="PROTEIN RETICULATA-RELATED 2, CHLOROPLASTIC-RELATED"/>
    <property type="match status" value="1"/>
</dbReference>
<proteinExistence type="inferred from homology"/>
<evidence type="ECO:0000313" key="13">
    <source>
        <dbReference type="Proteomes" id="UP000041254"/>
    </source>
</evidence>
<protein>
    <submittedName>
        <fullName evidence="12">Uncharacterized protein</fullName>
    </submittedName>
</protein>
<dbReference type="OrthoDB" id="497268at2759"/>
<organism evidence="12 13">
    <name type="scientific">Vitrella brassicaformis (strain CCMP3155)</name>
    <dbReference type="NCBI Taxonomy" id="1169540"/>
    <lineage>
        <taxon>Eukaryota</taxon>
        <taxon>Sar</taxon>
        <taxon>Alveolata</taxon>
        <taxon>Colpodellida</taxon>
        <taxon>Vitrellaceae</taxon>
        <taxon>Vitrella</taxon>
    </lineage>
</organism>
<sequence>MSQRPTRQTPPPAPLVRPLPLLLVLMLVGGEVLHGMAMAPRPLTTPLRRTAHHDGGGGGSGSAFLSVGDLLTGLRHTAARRRAVQNRPTVPWSAHQKASAVYPVTSDDIGLSGNGGQPPSEPPADGPTGGAAAGSTADPPIGLDAIVSRLASRGMDRSRLPRDIWVAADKGLLTESQFERWLGIAQIVGLGGVLSRVRPLYERVLADPQFWYKFWIQQAIGNGTALLAEIQTRGKNFFKEIDYVMGHLLPGLIVEGAFVWLLAPRFSTAHLLKRPQDALLISGGAAAAAGSTTAPVRGVKGALAGAMRAYSKWADKLPSHMFISGPFSVAERLGSLVNTAGQYLLIGTSCGVSGYGLTLGLVGLRERLTGRASNVELPPLWGGTFGWATFMAFNSNPRFHLCEGLELSLARLLSEKDPFQNGCLRSAIAALRYGNNFFGAKSYIWWNRKLGLQQVIEPI</sequence>
<comment type="subcellular location">
    <subcellularLocation>
        <location evidence="1">Membrane</location>
        <topology evidence="1">Multi-pass membrane protein</topology>
    </subcellularLocation>
    <subcellularLocation>
        <location evidence="2">Plastid</location>
        <location evidence="2">Chloroplast</location>
    </subcellularLocation>
</comment>